<dbReference type="Gene3D" id="1.10.472.80">
    <property type="entry name" value="Ypt/Rab-GAP domain of gyp1p, domain 3"/>
    <property type="match status" value="1"/>
</dbReference>
<dbReference type="InterPro" id="IPR050302">
    <property type="entry name" value="Rab_GAP_TBC_domain"/>
</dbReference>
<keyword evidence="2" id="KW-0472">Membrane</keyword>
<dbReference type="SMART" id="SM00164">
    <property type="entry name" value="TBC"/>
    <property type="match status" value="1"/>
</dbReference>
<dbReference type="PANTHER" id="PTHR47219:SF16">
    <property type="entry name" value="GTPASE ACTIVATING PROTEIN"/>
    <property type="match status" value="1"/>
</dbReference>
<evidence type="ECO:0000256" key="2">
    <source>
        <dbReference type="SAM" id="Phobius"/>
    </source>
</evidence>
<gene>
    <name evidence="4" type="primary">TBC1D1</name>
    <name evidence="4" type="ORF">CEXT_187451</name>
</gene>
<dbReference type="Pfam" id="PF00566">
    <property type="entry name" value="RabGAP-TBC"/>
    <property type="match status" value="1"/>
</dbReference>
<feature type="transmembrane region" description="Helical" evidence="2">
    <location>
        <begin position="300"/>
        <end position="322"/>
    </location>
</feature>
<protein>
    <submittedName>
        <fullName evidence="4">TBC1 domain family member 1</fullName>
    </submittedName>
</protein>
<dbReference type="AlphaFoldDB" id="A0AAV4WY83"/>
<organism evidence="4 5">
    <name type="scientific">Caerostris extrusa</name>
    <name type="common">Bark spider</name>
    <name type="synonym">Caerostris bankana</name>
    <dbReference type="NCBI Taxonomy" id="172846"/>
    <lineage>
        <taxon>Eukaryota</taxon>
        <taxon>Metazoa</taxon>
        <taxon>Ecdysozoa</taxon>
        <taxon>Arthropoda</taxon>
        <taxon>Chelicerata</taxon>
        <taxon>Arachnida</taxon>
        <taxon>Araneae</taxon>
        <taxon>Araneomorphae</taxon>
        <taxon>Entelegynae</taxon>
        <taxon>Araneoidea</taxon>
        <taxon>Araneidae</taxon>
        <taxon>Caerostris</taxon>
    </lineage>
</organism>
<evidence type="ECO:0000313" key="4">
    <source>
        <dbReference type="EMBL" id="GIY86744.1"/>
    </source>
</evidence>
<reference evidence="4 5" key="1">
    <citation type="submission" date="2021-06" db="EMBL/GenBank/DDBJ databases">
        <title>Caerostris extrusa draft genome.</title>
        <authorList>
            <person name="Kono N."/>
            <person name="Arakawa K."/>
        </authorList>
    </citation>
    <scope>NUCLEOTIDE SEQUENCE [LARGE SCALE GENOMIC DNA]</scope>
</reference>
<evidence type="ECO:0000256" key="1">
    <source>
        <dbReference type="ARBA" id="ARBA00022468"/>
    </source>
</evidence>
<dbReference type="Gene3D" id="1.10.8.270">
    <property type="entry name" value="putative rabgap domain of human tbc1 domain family member 14 like domains"/>
    <property type="match status" value="1"/>
</dbReference>
<dbReference type="InterPro" id="IPR000195">
    <property type="entry name" value="Rab-GAP-TBC_dom"/>
</dbReference>
<feature type="domain" description="Rab-GAP TBC" evidence="3">
    <location>
        <begin position="156"/>
        <end position="325"/>
    </location>
</feature>
<sequence length="325" mass="37965">MKAVLLTSEVLKKGSLQPRHLCTAEENHPLDVRYYYHHLHCLHDPNPIISFYTQRKTGFCKPPLCANQQKASFVQILAFADPDRSLPTLDGRHYNLGGFSMRAPYCLMQWLWVPAFYFLSLFALICYSYVFLQLVENFNLPSCHQESKIHDFFFQTKFTPGRNNYKTVLMRHDVLEPRQYPSGRSSRRTFPNHPFYSQALGAGQLSLFNLLKAYSLLDQEVGYCQGLSFVAGILLLHMPEEQAFLLMKYLMFNLGIRRQYKTDMVAFQIQMYQLSRLIHDNYKDLYDHLEKYDIAPTLYAAPWFLTLFASQFPVGFVARLLVKTF</sequence>
<dbReference type="FunFam" id="1.10.8.270:FF:000001">
    <property type="entry name" value="TBC1 domain family member 1"/>
    <property type="match status" value="1"/>
</dbReference>
<keyword evidence="2" id="KW-0812">Transmembrane</keyword>
<keyword evidence="2" id="KW-1133">Transmembrane helix</keyword>
<dbReference type="EMBL" id="BPLR01016839">
    <property type="protein sequence ID" value="GIY86744.1"/>
    <property type="molecule type" value="Genomic_DNA"/>
</dbReference>
<dbReference type="GO" id="GO:0005096">
    <property type="term" value="F:GTPase activator activity"/>
    <property type="evidence" value="ECO:0007669"/>
    <property type="project" value="UniProtKB-KW"/>
</dbReference>
<name>A0AAV4WY83_CAEEX</name>
<dbReference type="SUPFAM" id="SSF47923">
    <property type="entry name" value="Ypt/Rab-GAP domain of gyp1p"/>
    <property type="match status" value="1"/>
</dbReference>
<keyword evidence="5" id="KW-1185">Reference proteome</keyword>
<dbReference type="InterPro" id="IPR035969">
    <property type="entry name" value="Rab-GAP_TBC_sf"/>
</dbReference>
<proteinExistence type="predicted"/>
<accession>A0AAV4WY83</accession>
<comment type="caution">
    <text evidence="4">The sequence shown here is derived from an EMBL/GenBank/DDBJ whole genome shotgun (WGS) entry which is preliminary data.</text>
</comment>
<dbReference type="Proteomes" id="UP001054945">
    <property type="component" value="Unassembled WGS sequence"/>
</dbReference>
<dbReference type="PANTHER" id="PTHR47219">
    <property type="entry name" value="RAB GTPASE-ACTIVATING PROTEIN 1-LIKE"/>
    <property type="match status" value="1"/>
</dbReference>
<evidence type="ECO:0000259" key="3">
    <source>
        <dbReference type="PROSITE" id="PS50086"/>
    </source>
</evidence>
<keyword evidence="1" id="KW-0343">GTPase activation</keyword>
<evidence type="ECO:0000313" key="5">
    <source>
        <dbReference type="Proteomes" id="UP001054945"/>
    </source>
</evidence>
<feature type="transmembrane region" description="Helical" evidence="2">
    <location>
        <begin position="110"/>
        <end position="132"/>
    </location>
</feature>
<dbReference type="PROSITE" id="PS50086">
    <property type="entry name" value="TBC_RABGAP"/>
    <property type="match status" value="1"/>
</dbReference>